<dbReference type="GO" id="GO:0016787">
    <property type="term" value="F:hydrolase activity"/>
    <property type="evidence" value="ECO:0007669"/>
    <property type="project" value="UniProtKB-KW"/>
</dbReference>
<dbReference type="GO" id="GO:0005524">
    <property type="term" value="F:ATP binding"/>
    <property type="evidence" value="ECO:0007669"/>
    <property type="project" value="UniProtKB-KW"/>
</dbReference>
<dbReference type="SMART" id="SM00487">
    <property type="entry name" value="DEXDc"/>
    <property type="match status" value="1"/>
</dbReference>
<keyword evidence="3" id="KW-0378">Hydrolase</keyword>
<dbReference type="OrthoDB" id="9804325at2"/>
<dbReference type="Pfam" id="PF00271">
    <property type="entry name" value="Helicase_C"/>
    <property type="match status" value="1"/>
</dbReference>
<evidence type="ECO:0000256" key="6">
    <source>
        <dbReference type="ARBA" id="ARBA00023125"/>
    </source>
</evidence>
<dbReference type="SUPFAM" id="SSF50249">
    <property type="entry name" value="Nucleic acid-binding proteins"/>
    <property type="match status" value="1"/>
</dbReference>
<dbReference type="KEGG" id="fro:AALO17_25000"/>
<dbReference type="GO" id="GO:0006281">
    <property type="term" value="P:DNA repair"/>
    <property type="evidence" value="ECO:0007669"/>
    <property type="project" value="UniProtKB-KW"/>
</dbReference>
<organism evidence="10 11">
    <name type="scientific">Faecalibaculum rodentium</name>
    <dbReference type="NCBI Taxonomy" id="1702221"/>
    <lineage>
        <taxon>Bacteria</taxon>
        <taxon>Bacillati</taxon>
        <taxon>Bacillota</taxon>
        <taxon>Erysipelotrichia</taxon>
        <taxon>Erysipelotrichales</taxon>
        <taxon>Erysipelotrichaceae</taxon>
        <taxon>Faecalibaculum</taxon>
    </lineage>
</organism>
<dbReference type="PATRIC" id="fig|1702221.3.peg.2431"/>
<evidence type="ECO:0000256" key="7">
    <source>
        <dbReference type="ARBA" id="ARBA00023204"/>
    </source>
</evidence>
<dbReference type="PROSITE" id="PS51192">
    <property type="entry name" value="HELICASE_ATP_BIND_1"/>
    <property type="match status" value="1"/>
</dbReference>
<dbReference type="EMBL" id="CP011391">
    <property type="protein sequence ID" value="AMK55634.1"/>
    <property type="molecule type" value="Genomic_DNA"/>
</dbReference>
<feature type="domain" description="Helicase C-terminal" evidence="9">
    <location>
        <begin position="436"/>
        <end position="597"/>
    </location>
</feature>
<keyword evidence="2" id="KW-0227">DNA damage</keyword>
<feature type="domain" description="Helicase ATP-binding" evidence="8">
    <location>
        <begin position="256"/>
        <end position="413"/>
    </location>
</feature>
<evidence type="ECO:0000313" key="11">
    <source>
        <dbReference type="Proteomes" id="UP000069771"/>
    </source>
</evidence>
<dbReference type="InterPro" id="IPR001650">
    <property type="entry name" value="Helicase_C-like"/>
</dbReference>
<name>A0A140DYA7_9FIRM</name>
<keyword evidence="4 10" id="KW-0347">Helicase</keyword>
<keyword evidence="7" id="KW-0234">DNA repair</keyword>
<evidence type="ECO:0000256" key="5">
    <source>
        <dbReference type="ARBA" id="ARBA00022840"/>
    </source>
</evidence>
<dbReference type="InterPro" id="IPR012340">
    <property type="entry name" value="NA-bd_OB-fold"/>
</dbReference>
<dbReference type="AlphaFoldDB" id="A0A140DYA7"/>
<keyword evidence="6" id="KW-0238">DNA-binding</keyword>
<dbReference type="RefSeq" id="WP_067559510.1">
    <property type="nucleotide sequence ID" value="NZ_CP011391.1"/>
</dbReference>
<evidence type="ECO:0000259" key="9">
    <source>
        <dbReference type="PROSITE" id="PS51194"/>
    </source>
</evidence>
<dbReference type="GeneID" id="78479008"/>
<keyword evidence="5" id="KW-0067">ATP-binding</keyword>
<evidence type="ECO:0000256" key="1">
    <source>
        <dbReference type="ARBA" id="ARBA00022741"/>
    </source>
</evidence>
<reference evidence="10 11" key="1">
    <citation type="journal article" date="2016" name="Gut Pathog.">
        <title>Whole genome sequencing of "Faecalibaculum rodentium" ALO17, isolated from C57BL/6J laboratory mouse feces.</title>
        <authorList>
            <person name="Lim S."/>
            <person name="Chang D.H."/>
            <person name="Ahn S."/>
            <person name="Kim B.C."/>
        </authorList>
    </citation>
    <scope>NUCLEOTIDE SEQUENCE [LARGE SCALE GENOMIC DNA]</scope>
    <source>
        <strain evidence="10 11">Alo17</strain>
    </source>
</reference>
<evidence type="ECO:0000313" key="10">
    <source>
        <dbReference type="EMBL" id="AMK55634.1"/>
    </source>
</evidence>
<dbReference type="InterPro" id="IPR014001">
    <property type="entry name" value="Helicase_ATP-bd"/>
</dbReference>
<keyword evidence="11" id="KW-1185">Reference proteome</keyword>
<dbReference type="Pfam" id="PF00270">
    <property type="entry name" value="DEAD"/>
    <property type="match status" value="1"/>
</dbReference>
<dbReference type="PANTHER" id="PTHR47964:SF1">
    <property type="entry name" value="ATP-DEPENDENT DNA HELICASE HOMOLOG RECG, CHLOROPLASTIC"/>
    <property type="match status" value="1"/>
</dbReference>
<evidence type="ECO:0000256" key="3">
    <source>
        <dbReference type="ARBA" id="ARBA00022801"/>
    </source>
</evidence>
<accession>A0A140DYA7</accession>
<keyword evidence="1" id="KW-0547">Nucleotide-binding</keyword>
<dbReference type="PROSITE" id="PS51194">
    <property type="entry name" value="HELICASE_CTER"/>
    <property type="match status" value="1"/>
</dbReference>
<dbReference type="InterPro" id="IPR011545">
    <property type="entry name" value="DEAD/DEAH_box_helicase_dom"/>
</dbReference>
<dbReference type="SUPFAM" id="SSF52540">
    <property type="entry name" value="P-loop containing nucleoside triphosphate hydrolases"/>
    <property type="match status" value="2"/>
</dbReference>
<dbReference type="Gene3D" id="3.40.50.300">
    <property type="entry name" value="P-loop containing nucleotide triphosphate hydrolases"/>
    <property type="match status" value="2"/>
</dbReference>
<dbReference type="STRING" id="1702221.AALO17_25000"/>
<dbReference type="GO" id="GO:0003677">
    <property type="term" value="F:DNA binding"/>
    <property type="evidence" value="ECO:0007669"/>
    <property type="project" value="UniProtKB-KW"/>
</dbReference>
<dbReference type="InterPro" id="IPR027417">
    <property type="entry name" value="P-loop_NTPase"/>
</dbReference>
<gene>
    <name evidence="10" type="ORF">AALO17_25000</name>
</gene>
<dbReference type="SMART" id="SM00490">
    <property type="entry name" value="HELICc"/>
    <property type="match status" value="1"/>
</dbReference>
<protein>
    <submittedName>
        <fullName evidence="10">ATP-dependent DNA helicase RecG</fullName>
    </submittedName>
</protein>
<dbReference type="InterPro" id="IPR047112">
    <property type="entry name" value="RecG/Mfd"/>
</dbReference>
<dbReference type="Proteomes" id="UP000069771">
    <property type="component" value="Chromosome"/>
</dbReference>
<proteinExistence type="predicted"/>
<evidence type="ECO:0000259" key="8">
    <source>
        <dbReference type="PROSITE" id="PS51192"/>
    </source>
</evidence>
<dbReference type="GO" id="GO:0003678">
    <property type="term" value="F:DNA helicase activity"/>
    <property type="evidence" value="ECO:0007669"/>
    <property type="project" value="TreeGrafter"/>
</dbReference>
<dbReference type="Pfam" id="PF19833">
    <property type="entry name" value="RecG_dom3_C"/>
    <property type="match status" value="1"/>
</dbReference>
<dbReference type="PANTHER" id="PTHR47964">
    <property type="entry name" value="ATP-DEPENDENT DNA HELICASE HOMOLOG RECG, CHLOROPLASTIC"/>
    <property type="match status" value="1"/>
</dbReference>
<sequence>MELTELKLTARRFGLLQKMGITTLEQLLKTYPFRYESHEQLPFDQWQKGDTVGFAGLIASRPAVIRLGKNRTMTRFTVISWNQELQVTVFNRPWLNAFPFGETIHIRGTYNGEGKVTAMQAQKKPLEEGLVPVYSMTKGMKPADMPAILDKALEHLDQLPDLVPPDLRRRYRLLDKDTSYRWIHRPPDEKRLHLAIRTLKYEEFLCFQCAVQSESALGQRKTPRMFDQALAEAFLDQFPYDLTADQRQAIEDVWSDQRRDTTMYRLVQGDVGSGKTVVAMAAIRACELSGAQSALMAPTEILARQHLKTLQSAGIEAKLLVSSLSRKEKQEVLEGLKTGTVSVVVGTHSLFQDPVEFADLGLVVADEQQRFGVSQRRQLLEKGKGADFLMMSATPIPRTYAHFLYGDIALSAVKTMPAGRKPVETRYVRGQSMKPVLKDVLQGLKEGRQCYVVAPAIDENLELDIKGVTSLYEGMVKVLGKDWTIGLLHGRMSAAEKEEVMTRFKAGDIHILVSTTVIEVGIDVAKATMMVIYDAHRFGLSTIHQLRGRCARGPVQGTCWLLSATKDMAAVERLQKLQELRDGFAISEYDLQLRGPGDLLGTRQSGLPAFVLGDFEKDPAIMEAAVQDAAAMLARRDWPPLMEYVRQARDSVRYID</sequence>
<evidence type="ECO:0000256" key="4">
    <source>
        <dbReference type="ARBA" id="ARBA00022806"/>
    </source>
</evidence>
<evidence type="ECO:0000256" key="2">
    <source>
        <dbReference type="ARBA" id="ARBA00022763"/>
    </source>
</evidence>
<dbReference type="InterPro" id="IPR045562">
    <property type="entry name" value="RecG_dom3_C"/>
</dbReference>